<proteinExistence type="predicted"/>
<dbReference type="Gene3D" id="6.10.140.2220">
    <property type="match status" value="1"/>
</dbReference>
<feature type="domain" description="MYND-type" evidence="5">
    <location>
        <begin position="295"/>
        <end position="331"/>
    </location>
</feature>
<keyword evidence="3" id="KW-0862">Zinc</keyword>
<dbReference type="SUPFAM" id="SSF144232">
    <property type="entry name" value="HIT/MYND zinc finger-like"/>
    <property type="match status" value="1"/>
</dbReference>
<dbReference type="AlphaFoldDB" id="A0A8D9BER7"/>
<dbReference type="InterPro" id="IPR002893">
    <property type="entry name" value="Znf_MYND"/>
</dbReference>
<dbReference type="EMBL" id="HBUF01627804">
    <property type="protein sequence ID" value="CAG6782536.1"/>
    <property type="molecule type" value="Transcribed_RNA"/>
</dbReference>
<evidence type="ECO:0000313" key="6">
    <source>
        <dbReference type="EMBL" id="CAG6782536.1"/>
    </source>
</evidence>
<evidence type="ECO:0000256" key="4">
    <source>
        <dbReference type="PROSITE-ProRule" id="PRU00134"/>
    </source>
</evidence>
<evidence type="ECO:0000256" key="1">
    <source>
        <dbReference type="ARBA" id="ARBA00022723"/>
    </source>
</evidence>
<reference evidence="6" key="1">
    <citation type="submission" date="2021-05" db="EMBL/GenBank/DDBJ databases">
        <authorList>
            <person name="Alioto T."/>
            <person name="Alioto T."/>
            <person name="Gomez Garrido J."/>
        </authorList>
    </citation>
    <scope>NUCLEOTIDE SEQUENCE</scope>
</reference>
<evidence type="ECO:0000256" key="3">
    <source>
        <dbReference type="ARBA" id="ARBA00022833"/>
    </source>
</evidence>
<name>A0A8D9BER7_9HEMI</name>
<evidence type="ECO:0000259" key="5">
    <source>
        <dbReference type="PROSITE" id="PS50865"/>
    </source>
</evidence>
<sequence length="333" mass="38538">MFCHENDLVTLFEEGVLCELVDHCVAHLVLLIGMTNKKTPLNLNPTPSEEDTNLSNADRINRFEQDLQYRVSNILLSTLRLIIDHLEDLSLSLLTRIIQHHDVAMLLAHLVDNQAWLNADEKGNEIKYTDSWTKVKPGDRFLLGKYEAQVWKMLLDLLLHPKCAELYEISSYRQQELLKLEKHLHEIIIDQFPALQTFRQWFAQLKMTSGRNVAANPLIVEIETAGSIHEKLDRADWPAIVDKSVAMLNSPEYLSEIAVKHSDVYLEFEKYYIEGMKDRKKGKDGQDGSKEGHLCGTCAETAKFRCSRCKDVWYCNKTCQMKDWELHRKYCSV</sequence>
<protein>
    <submittedName>
        <fullName evidence="6">Zinc finger MYND domain-containing protein 10</fullName>
    </submittedName>
</protein>
<dbReference type="Pfam" id="PF01753">
    <property type="entry name" value="zf-MYND"/>
    <property type="match status" value="1"/>
</dbReference>
<accession>A0A8D9BER7</accession>
<dbReference type="PANTHER" id="PTHR13244">
    <property type="entry name" value="ZINC FINGER MYND DOMAIN CONTAINING PROTEIN 10"/>
    <property type="match status" value="1"/>
</dbReference>
<dbReference type="InterPro" id="IPR052298">
    <property type="entry name" value="ZMYND10"/>
</dbReference>
<dbReference type="PANTHER" id="PTHR13244:SF7">
    <property type="entry name" value="ZINC FINGER MYND DOMAIN-CONTAINING PROTEIN 10"/>
    <property type="match status" value="1"/>
</dbReference>
<keyword evidence="1" id="KW-0479">Metal-binding</keyword>
<dbReference type="PROSITE" id="PS50865">
    <property type="entry name" value="ZF_MYND_2"/>
    <property type="match status" value="1"/>
</dbReference>
<dbReference type="GO" id="GO:0005737">
    <property type="term" value="C:cytoplasm"/>
    <property type="evidence" value="ECO:0007669"/>
    <property type="project" value="TreeGrafter"/>
</dbReference>
<dbReference type="GO" id="GO:0008270">
    <property type="term" value="F:zinc ion binding"/>
    <property type="evidence" value="ECO:0007669"/>
    <property type="project" value="UniProtKB-KW"/>
</dbReference>
<evidence type="ECO:0000256" key="2">
    <source>
        <dbReference type="ARBA" id="ARBA00022771"/>
    </source>
</evidence>
<keyword evidence="2 4" id="KW-0863">Zinc-finger</keyword>
<organism evidence="6">
    <name type="scientific">Cacopsylla melanoneura</name>
    <dbReference type="NCBI Taxonomy" id="428564"/>
    <lineage>
        <taxon>Eukaryota</taxon>
        <taxon>Metazoa</taxon>
        <taxon>Ecdysozoa</taxon>
        <taxon>Arthropoda</taxon>
        <taxon>Hexapoda</taxon>
        <taxon>Insecta</taxon>
        <taxon>Pterygota</taxon>
        <taxon>Neoptera</taxon>
        <taxon>Paraneoptera</taxon>
        <taxon>Hemiptera</taxon>
        <taxon>Sternorrhyncha</taxon>
        <taxon>Psylloidea</taxon>
        <taxon>Psyllidae</taxon>
        <taxon>Psyllinae</taxon>
        <taxon>Cacopsylla</taxon>
    </lineage>
</organism>